<evidence type="ECO:0000256" key="2">
    <source>
        <dbReference type="ARBA" id="ARBA00023242"/>
    </source>
</evidence>
<dbReference type="Gene3D" id="2.30.29.30">
    <property type="entry name" value="Pleckstrin-homology domain (PH domain)/Phosphotyrosine-binding domain (PTB)"/>
    <property type="match status" value="1"/>
</dbReference>
<feature type="region of interest" description="Disordered" evidence="3">
    <location>
        <begin position="1"/>
        <end position="116"/>
    </location>
</feature>
<dbReference type="SMART" id="SM00160">
    <property type="entry name" value="RanBD"/>
    <property type="match status" value="1"/>
</dbReference>
<keyword evidence="6" id="KW-1185">Reference proteome</keyword>
<dbReference type="InterPro" id="IPR045255">
    <property type="entry name" value="RanBP1-like"/>
</dbReference>
<keyword evidence="2" id="KW-0539">Nucleus</keyword>
<dbReference type="Ensembl" id="ENSTRUT00000077730.1">
    <property type="protein sequence ID" value="ENSTRUP00000086964.1"/>
    <property type="gene ID" value="ENSTRUG00000011329.3"/>
</dbReference>
<evidence type="ECO:0000313" key="6">
    <source>
        <dbReference type="Proteomes" id="UP000005226"/>
    </source>
</evidence>
<dbReference type="AlphaFoldDB" id="A0A674PN55"/>
<evidence type="ECO:0000256" key="3">
    <source>
        <dbReference type="SAM" id="MobiDB-lite"/>
    </source>
</evidence>
<dbReference type="GeneTree" id="ENSGT00940000158588"/>
<dbReference type="PROSITE" id="PS50196">
    <property type="entry name" value="RANBD1"/>
    <property type="match status" value="1"/>
</dbReference>
<dbReference type="InterPro" id="IPR000156">
    <property type="entry name" value="Ran_bind_dom"/>
</dbReference>
<organism evidence="5 6">
    <name type="scientific">Takifugu rubripes</name>
    <name type="common">Japanese pufferfish</name>
    <name type="synonym">Fugu rubripes</name>
    <dbReference type="NCBI Taxonomy" id="31033"/>
    <lineage>
        <taxon>Eukaryota</taxon>
        <taxon>Metazoa</taxon>
        <taxon>Chordata</taxon>
        <taxon>Craniata</taxon>
        <taxon>Vertebrata</taxon>
        <taxon>Euteleostomi</taxon>
        <taxon>Actinopterygii</taxon>
        <taxon>Neopterygii</taxon>
        <taxon>Teleostei</taxon>
        <taxon>Neoteleostei</taxon>
        <taxon>Acanthomorphata</taxon>
        <taxon>Eupercaria</taxon>
        <taxon>Tetraodontiformes</taxon>
        <taxon>Tetradontoidea</taxon>
        <taxon>Tetraodontidae</taxon>
        <taxon>Takifugu</taxon>
    </lineage>
</organism>
<dbReference type="PANTHER" id="PTHR23138:SF142">
    <property type="entry name" value="RAN-BINDING PROTEIN 3B-RELATED"/>
    <property type="match status" value="1"/>
</dbReference>
<dbReference type="GO" id="GO:0005737">
    <property type="term" value="C:cytoplasm"/>
    <property type="evidence" value="ECO:0007669"/>
    <property type="project" value="UniProtKB-SubCell"/>
</dbReference>
<gene>
    <name evidence="5" type="primary">ranbp3b</name>
</gene>
<feature type="region of interest" description="Disordered" evidence="3">
    <location>
        <begin position="376"/>
        <end position="433"/>
    </location>
</feature>
<proteinExistence type="predicted"/>
<comment type="subcellular location">
    <subcellularLocation>
        <location evidence="1">Nucleus</location>
    </subcellularLocation>
</comment>
<reference evidence="5 6" key="1">
    <citation type="journal article" date="2011" name="Genome Biol. Evol.">
        <title>Integration of the genetic map and genome assembly of fugu facilitates insights into distinct features of genome evolution in teleosts and mammals.</title>
        <authorList>
            <person name="Kai W."/>
            <person name="Kikuchi K."/>
            <person name="Tohari S."/>
            <person name="Chew A.K."/>
            <person name="Tay A."/>
            <person name="Fujiwara A."/>
            <person name="Hosoya S."/>
            <person name="Suetake H."/>
            <person name="Naruse K."/>
            <person name="Brenner S."/>
            <person name="Suzuki Y."/>
            <person name="Venkatesh B."/>
        </authorList>
    </citation>
    <scope>NUCLEOTIDE SEQUENCE [LARGE SCALE GENOMIC DNA]</scope>
</reference>
<reference evidence="5" key="3">
    <citation type="submission" date="2025-09" db="UniProtKB">
        <authorList>
            <consortium name="Ensembl"/>
        </authorList>
    </citation>
    <scope>IDENTIFICATION</scope>
</reference>
<dbReference type="CDD" id="cd13180">
    <property type="entry name" value="RanBD_RanBP3"/>
    <property type="match status" value="1"/>
</dbReference>
<evidence type="ECO:0000313" key="5">
    <source>
        <dbReference type="Ensembl" id="ENSTRUP00000086964.1"/>
    </source>
</evidence>
<dbReference type="Proteomes" id="UP000005226">
    <property type="component" value="Chromosome 22"/>
</dbReference>
<dbReference type="PANTHER" id="PTHR23138">
    <property type="entry name" value="RAN BINDING PROTEIN"/>
    <property type="match status" value="1"/>
</dbReference>
<sequence length="433" mass="47210">MSDDAVQPAIAPPVFVFQKDKAQKRSADGSSPEDGEDSDKDEGSYCPPVKRERTSSFPPPHSVPKNNVFMPSSFCQSPTGNSDSEPEEKPVGFRLKPPTLIHGQAPSSGIPSQKPKEQQRSVLRPAVLQAPPLKLHLETSNVHCKVGHRNDAGAFLLLLQTHKNEDDESSGNQEEREEKTDVAVSFVFGQNIKDRAKVGCVTPDLLTLMLGELRRARPGFWSESFNVVSESLEESAAAYTKATAKKCILEKVDVKTGEESESNVLQMQCKLYVFEKTTQSWIERGRGLLRLNDMASTDDGTLQSRLVMRTQGSLRLILNTKLWPQMQVDKASEKGVRITAMDTEDQGVKVFLISGSSKDIGQLAAALHHRILALKSRAEQEPETQPTTIPDAEVPRSNEDDSDEEENASAAASAATPATSNSEGAENQAAGST</sequence>
<dbReference type="GO" id="GO:0046332">
    <property type="term" value="F:SMAD binding"/>
    <property type="evidence" value="ECO:0007669"/>
    <property type="project" value="UniProtKB-ARBA"/>
</dbReference>
<evidence type="ECO:0000259" key="4">
    <source>
        <dbReference type="PROSITE" id="PS50196"/>
    </source>
</evidence>
<protein>
    <submittedName>
        <fullName evidence="5">RAN binding protein 3b</fullName>
    </submittedName>
</protein>
<feature type="domain" description="RanBD1" evidence="4">
    <location>
        <begin position="250"/>
        <end position="329"/>
    </location>
</feature>
<name>A0A674PN55_TAKRU</name>
<dbReference type="GO" id="GO:0005634">
    <property type="term" value="C:nucleus"/>
    <property type="evidence" value="ECO:0007669"/>
    <property type="project" value="UniProtKB-SubCell"/>
</dbReference>
<dbReference type="InterPro" id="IPR011993">
    <property type="entry name" value="PH-like_dom_sf"/>
</dbReference>
<feature type="compositionally biased region" description="Acidic residues" evidence="3">
    <location>
        <begin position="31"/>
        <end position="40"/>
    </location>
</feature>
<dbReference type="GO" id="GO:0006611">
    <property type="term" value="P:protein export from nucleus"/>
    <property type="evidence" value="ECO:0007669"/>
    <property type="project" value="TreeGrafter"/>
</dbReference>
<feature type="compositionally biased region" description="Basic and acidic residues" evidence="3">
    <location>
        <begin position="18"/>
        <end position="27"/>
    </location>
</feature>
<evidence type="ECO:0000256" key="1">
    <source>
        <dbReference type="ARBA" id="ARBA00004123"/>
    </source>
</evidence>
<feature type="compositionally biased region" description="Low complexity" evidence="3">
    <location>
        <begin position="408"/>
        <end position="423"/>
    </location>
</feature>
<accession>A0A674PN55</accession>
<feature type="compositionally biased region" description="Polar residues" evidence="3">
    <location>
        <begin position="69"/>
        <end position="83"/>
    </location>
</feature>
<dbReference type="Pfam" id="PF00638">
    <property type="entry name" value="Ran_BP1"/>
    <property type="match status" value="1"/>
</dbReference>
<reference evidence="5" key="2">
    <citation type="submission" date="2025-08" db="UniProtKB">
        <authorList>
            <consortium name="Ensembl"/>
        </authorList>
    </citation>
    <scope>IDENTIFICATION</scope>
</reference>
<dbReference type="SUPFAM" id="SSF50729">
    <property type="entry name" value="PH domain-like"/>
    <property type="match status" value="1"/>
</dbReference>